<feature type="chain" id="PRO_5002223921" description="peptidylprolyl isomerase" evidence="7">
    <location>
        <begin position="26"/>
        <end position="336"/>
    </location>
</feature>
<proteinExistence type="inferred from homology"/>
<evidence type="ECO:0000256" key="6">
    <source>
        <dbReference type="PROSITE-ProRule" id="PRU00277"/>
    </source>
</evidence>
<dbReference type="EMBL" id="JXSQ01000003">
    <property type="protein sequence ID" value="KIP53411.1"/>
    <property type="molecule type" value="Genomic_DNA"/>
</dbReference>
<dbReference type="Gene3D" id="3.10.50.40">
    <property type="match status" value="1"/>
</dbReference>
<keyword evidence="10" id="KW-1185">Reference proteome</keyword>
<evidence type="ECO:0000256" key="3">
    <source>
        <dbReference type="ARBA" id="ARBA00013194"/>
    </source>
</evidence>
<dbReference type="RefSeq" id="WP_042543148.1">
    <property type="nucleotide sequence ID" value="NZ_JXSQ01000003.1"/>
</dbReference>
<organism evidence="9 10">
    <name type="scientific">Leucobacter komagatae</name>
    <dbReference type="NCBI Taxonomy" id="55969"/>
    <lineage>
        <taxon>Bacteria</taxon>
        <taxon>Bacillati</taxon>
        <taxon>Actinomycetota</taxon>
        <taxon>Actinomycetes</taxon>
        <taxon>Micrococcales</taxon>
        <taxon>Microbacteriaceae</taxon>
        <taxon>Leucobacter</taxon>
    </lineage>
</organism>
<name>A0A0D0I0X8_9MICO</name>
<dbReference type="Proteomes" id="UP000032120">
    <property type="component" value="Unassembled WGS sequence"/>
</dbReference>
<evidence type="ECO:0000313" key="10">
    <source>
        <dbReference type="Proteomes" id="UP000032120"/>
    </source>
</evidence>
<dbReference type="InterPro" id="IPR046357">
    <property type="entry name" value="PPIase_dom_sf"/>
</dbReference>
<feature type="signal peptide" evidence="7">
    <location>
        <begin position="1"/>
        <end position="25"/>
    </location>
</feature>
<evidence type="ECO:0000256" key="4">
    <source>
        <dbReference type="ARBA" id="ARBA00023110"/>
    </source>
</evidence>
<protein>
    <recommendedName>
        <fullName evidence="3 6">peptidylprolyl isomerase</fullName>
        <ecNumber evidence="3 6">5.2.1.8</ecNumber>
    </recommendedName>
</protein>
<evidence type="ECO:0000256" key="5">
    <source>
        <dbReference type="ARBA" id="ARBA00023235"/>
    </source>
</evidence>
<evidence type="ECO:0000256" key="1">
    <source>
        <dbReference type="ARBA" id="ARBA00000971"/>
    </source>
</evidence>
<comment type="catalytic activity">
    <reaction evidence="1 6">
        <text>[protein]-peptidylproline (omega=180) = [protein]-peptidylproline (omega=0)</text>
        <dbReference type="Rhea" id="RHEA:16237"/>
        <dbReference type="Rhea" id="RHEA-COMP:10747"/>
        <dbReference type="Rhea" id="RHEA-COMP:10748"/>
        <dbReference type="ChEBI" id="CHEBI:83833"/>
        <dbReference type="ChEBI" id="CHEBI:83834"/>
        <dbReference type="EC" id="5.2.1.8"/>
    </reaction>
</comment>
<dbReference type="PANTHER" id="PTHR43811:SF19">
    <property type="entry name" value="39 KDA FK506-BINDING NUCLEAR PROTEIN"/>
    <property type="match status" value="1"/>
</dbReference>
<keyword evidence="4 6" id="KW-0697">Rotamase</keyword>
<dbReference type="SUPFAM" id="SSF54534">
    <property type="entry name" value="FKBP-like"/>
    <property type="match status" value="1"/>
</dbReference>
<keyword evidence="7" id="KW-0732">Signal</keyword>
<dbReference type="EC" id="5.2.1.8" evidence="3 6"/>
<evidence type="ECO:0000313" key="9">
    <source>
        <dbReference type="EMBL" id="KIP53411.1"/>
    </source>
</evidence>
<dbReference type="InterPro" id="IPR001179">
    <property type="entry name" value="PPIase_FKBP_dom"/>
</dbReference>
<comment type="caution">
    <text evidence="9">The sequence shown here is derived from an EMBL/GenBank/DDBJ whole genome shotgun (WGS) entry which is preliminary data.</text>
</comment>
<sequence>MKLSHVLLPTAIVGALLLSGCGASGGPTKDASGDECLASGSASESIEVKGDTGVDLEITSKLPLKADKLERSVLTEGEGKVIEDGQTVDVALSLFNGKDGTVLQQQPEAPMPFTKGALVGWANDAFRCAVPGQQVAITASFAEMYEGAEPEQMGLTDVTNKDAIVAVMEFGKIEDSVAEPGTLEPGDLLKKAEGKAQAAPKGFPTVKLADNGEPTITIPEGVEPPSELSVATLIEGDGDVVEPGDRVYVNYRGIIWSTGEEFDSSWSRGEPIPFRTNEVIGGFTKALEGQKVGSQVISIVPAEDGGYGAAQLESMGHKPDDVMVFVLDILGTVHSE</sequence>
<dbReference type="PROSITE" id="PS51257">
    <property type="entry name" value="PROKAR_LIPOPROTEIN"/>
    <property type="match status" value="1"/>
</dbReference>
<feature type="domain" description="PPIase FKBP-type" evidence="8">
    <location>
        <begin position="244"/>
        <end position="333"/>
    </location>
</feature>
<dbReference type="Pfam" id="PF00254">
    <property type="entry name" value="FKBP_C"/>
    <property type="match status" value="1"/>
</dbReference>
<accession>A0A0D0I0X8</accession>
<evidence type="ECO:0000256" key="7">
    <source>
        <dbReference type="SAM" id="SignalP"/>
    </source>
</evidence>
<keyword evidence="5 6" id="KW-0413">Isomerase</keyword>
<dbReference type="OrthoDB" id="25996at2"/>
<comment type="similarity">
    <text evidence="2">Belongs to the FKBP-type PPIase family.</text>
</comment>
<dbReference type="AlphaFoldDB" id="A0A0D0I0X8"/>
<dbReference type="PROSITE" id="PS50059">
    <property type="entry name" value="FKBP_PPIASE"/>
    <property type="match status" value="1"/>
</dbReference>
<reference evidence="9 10" key="1">
    <citation type="submission" date="2015-01" db="EMBL/GenBank/DDBJ databases">
        <title>Draft genome sequence of Leucobacter komagatae strain VKM ST2845.</title>
        <authorList>
            <person name="Karlyshev A.V."/>
            <person name="Kudryashova E.B."/>
        </authorList>
    </citation>
    <scope>NUCLEOTIDE SEQUENCE [LARGE SCALE GENOMIC DNA]</scope>
    <source>
        <strain evidence="9 10">VKM ST2845</strain>
    </source>
</reference>
<dbReference type="PANTHER" id="PTHR43811">
    <property type="entry name" value="FKBP-TYPE PEPTIDYL-PROLYL CIS-TRANS ISOMERASE FKPA"/>
    <property type="match status" value="1"/>
</dbReference>
<evidence type="ECO:0000256" key="2">
    <source>
        <dbReference type="ARBA" id="ARBA00006577"/>
    </source>
</evidence>
<dbReference type="GO" id="GO:0003755">
    <property type="term" value="F:peptidyl-prolyl cis-trans isomerase activity"/>
    <property type="evidence" value="ECO:0007669"/>
    <property type="project" value="UniProtKB-KW"/>
</dbReference>
<gene>
    <name evidence="9" type="ORF">SD72_04150</name>
</gene>
<evidence type="ECO:0000259" key="8">
    <source>
        <dbReference type="PROSITE" id="PS50059"/>
    </source>
</evidence>